<proteinExistence type="predicted"/>
<organism evidence="1 2">
    <name type="scientific">Streptomyces incanus</name>
    <dbReference type="NCBI Taxonomy" id="887453"/>
    <lineage>
        <taxon>Bacteria</taxon>
        <taxon>Bacillati</taxon>
        <taxon>Actinomycetota</taxon>
        <taxon>Actinomycetes</taxon>
        <taxon>Kitasatosporales</taxon>
        <taxon>Streptomycetaceae</taxon>
        <taxon>Streptomyces</taxon>
    </lineage>
</organism>
<reference evidence="2" key="1">
    <citation type="journal article" date="2019" name="Int. J. Syst. Evol. Microbiol.">
        <title>The Global Catalogue of Microorganisms (GCM) 10K type strain sequencing project: providing services to taxonomists for standard genome sequencing and annotation.</title>
        <authorList>
            <consortium name="The Broad Institute Genomics Platform"/>
            <consortium name="The Broad Institute Genome Sequencing Center for Infectious Disease"/>
            <person name="Wu L."/>
            <person name="Ma J."/>
        </authorList>
    </citation>
    <scope>NUCLEOTIDE SEQUENCE [LARGE SCALE GENOMIC DNA]</scope>
    <source>
        <strain evidence="2">JCM 13852</strain>
    </source>
</reference>
<protein>
    <submittedName>
        <fullName evidence="1">Uncharacterized protein</fullName>
    </submittedName>
</protein>
<evidence type="ECO:0000313" key="2">
    <source>
        <dbReference type="Proteomes" id="UP001596183"/>
    </source>
</evidence>
<name>A0ABW0XRU0_9ACTN</name>
<accession>A0ABW0XRU0</accession>
<dbReference type="RefSeq" id="WP_381214969.1">
    <property type="nucleotide sequence ID" value="NZ_JBHSPC010000069.1"/>
</dbReference>
<keyword evidence="2" id="KW-1185">Reference proteome</keyword>
<dbReference type="Proteomes" id="UP001596183">
    <property type="component" value="Unassembled WGS sequence"/>
</dbReference>
<comment type="caution">
    <text evidence="1">The sequence shown here is derived from an EMBL/GenBank/DDBJ whole genome shotgun (WGS) entry which is preliminary data.</text>
</comment>
<gene>
    <name evidence="1" type="ORF">ACFP2V_21785</name>
</gene>
<dbReference type="EMBL" id="JBHSPC010000069">
    <property type="protein sequence ID" value="MFC5672650.1"/>
    <property type="molecule type" value="Genomic_DNA"/>
</dbReference>
<evidence type="ECO:0000313" key="1">
    <source>
        <dbReference type="EMBL" id="MFC5672650.1"/>
    </source>
</evidence>
<sequence>MSEETPAPDLGHGPIRRIVDRLSAHHERAKQQHQEADIADSIAGAAFDLGVDIARPVALPHELVGFDAESDLGIVKQPPEWRA</sequence>